<dbReference type="InterPro" id="IPR036322">
    <property type="entry name" value="WD40_repeat_dom_sf"/>
</dbReference>
<dbReference type="AlphaFoldDB" id="A0A540MIL1"/>
<dbReference type="PANTHER" id="PTHR31789">
    <property type="entry name" value="OS05G0482600 PROTEIN"/>
    <property type="match status" value="1"/>
</dbReference>
<sequence length="373" mass="42553">MEGGRRISASPRPCNGRRVVAKKRPRIGGVDGFVNSVKKLQRREISSKRDRAFTMSDAQERFRNIRLQEEYDTHDPKGHCAMVLPFLRKRYIRRGKPDAGFALFESESLKWPGFVEFDDVNGKVLTYSAQDSPGIMLLIFTKASSHVPLKILSIEDGTVLKSFNHLLHRNKKVDFIEQFNEKLLVKQENENLQILDVRNFEMTEVSRTQFMTPSAFIFLYENQLFLTFRNRTVAVWNFRGELVTSFEDHLLWHPDCNTNNIYITSDQDLIISYCKADSDDPLSEGNAGSINISNILTGKCLAKIRATNNAEKECTCSGESCGSSCNSKKRALSSRIRSTVAEALEDITALFYDEERNEIYTGNRLGLVHVWSN</sequence>
<proteinExistence type="predicted"/>
<dbReference type="PANTHER" id="PTHR31789:SF1">
    <property type="entry name" value="OS05G0482600 PROTEIN"/>
    <property type="match status" value="1"/>
</dbReference>
<evidence type="ECO:0000313" key="2">
    <source>
        <dbReference type="Proteomes" id="UP000315295"/>
    </source>
</evidence>
<dbReference type="SUPFAM" id="SSF50978">
    <property type="entry name" value="WD40 repeat-like"/>
    <property type="match status" value="1"/>
</dbReference>
<dbReference type="Gene3D" id="2.130.10.10">
    <property type="entry name" value="YVTN repeat-like/Quinoprotein amine dehydrogenase"/>
    <property type="match status" value="1"/>
</dbReference>
<dbReference type="Pfam" id="PF25463">
    <property type="entry name" value="DUF7899"/>
    <property type="match status" value="1"/>
</dbReference>
<name>A0A540MIL1_MALBA</name>
<dbReference type="EMBL" id="VIEB01000251">
    <property type="protein sequence ID" value="TQD98593.1"/>
    <property type="molecule type" value="Genomic_DNA"/>
</dbReference>
<gene>
    <name evidence="1" type="ORF">C1H46_015841</name>
</gene>
<evidence type="ECO:0000313" key="1">
    <source>
        <dbReference type="EMBL" id="TQD98593.1"/>
    </source>
</evidence>
<accession>A0A540MIL1</accession>
<dbReference type="InterPro" id="IPR057221">
    <property type="entry name" value="DUF7899"/>
</dbReference>
<organism evidence="1 2">
    <name type="scientific">Malus baccata</name>
    <name type="common">Siberian crab apple</name>
    <name type="synonym">Pyrus baccata</name>
    <dbReference type="NCBI Taxonomy" id="106549"/>
    <lineage>
        <taxon>Eukaryota</taxon>
        <taxon>Viridiplantae</taxon>
        <taxon>Streptophyta</taxon>
        <taxon>Embryophyta</taxon>
        <taxon>Tracheophyta</taxon>
        <taxon>Spermatophyta</taxon>
        <taxon>Magnoliopsida</taxon>
        <taxon>eudicotyledons</taxon>
        <taxon>Gunneridae</taxon>
        <taxon>Pentapetalae</taxon>
        <taxon>rosids</taxon>
        <taxon>fabids</taxon>
        <taxon>Rosales</taxon>
        <taxon>Rosaceae</taxon>
        <taxon>Amygdaloideae</taxon>
        <taxon>Maleae</taxon>
        <taxon>Malus</taxon>
    </lineage>
</organism>
<dbReference type="Proteomes" id="UP000315295">
    <property type="component" value="Unassembled WGS sequence"/>
</dbReference>
<dbReference type="InterPro" id="IPR015943">
    <property type="entry name" value="WD40/YVTN_repeat-like_dom_sf"/>
</dbReference>
<comment type="caution">
    <text evidence="1">The sequence shown here is derived from an EMBL/GenBank/DDBJ whole genome shotgun (WGS) entry which is preliminary data.</text>
</comment>
<reference evidence="1 2" key="1">
    <citation type="journal article" date="2019" name="G3 (Bethesda)">
        <title>Sequencing of a Wild Apple (Malus baccata) Genome Unravels the Differences Between Cultivated and Wild Apple Species Regarding Disease Resistance and Cold Tolerance.</title>
        <authorList>
            <person name="Chen X."/>
        </authorList>
    </citation>
    <scope>NUCLEOTIDE SEQUENCE [LARGE SCALE GENOMIC DNA]</scope>
    <source>
        <strain evidence="2">cv. Shandingzi</strain>
        <tissue evidence="1">Leaves</tissue>
    </source>
</reference>
<protein>
    <submittedName>
        <fullName evidence="1">Uncharacterized protein</fullName>
    </submittedName>
</protein>
<keyword evidence="2" id="KW-1185">Reference proteome</keyword>